<comment type="caution">
    <text evidence="2">The sequence shown here is derived from an EMBL/GenBank/DDBJ whole genome shotgun (WGS) entry which is preliminary data.</text>
</comment>
<accession>A0ABR1SBQ8</accession>
<evidence type="ECO:0000313" key="2">
    <source>
        <dbReference type="EMBL" id="KAK8029286.1"/>
    </source>
</evidence>
<dbReference type="Proteomes" id="UP001396898">
    <property type="component" value="Unassembled WGS sequence"/>
</dbReference>
<protein>
    <submittedName>
        <fullName evidence="2">Uncharacterized protein</fullName>
    </submittedName>
</protein>
<organism evidence="2 3">
    <name type="scientific">Apiospora marii</name>
    <dbReference type="NCBI Taxonomy" id="335849"/>
    <lineage>
        <taxon>Eukaryota</taxon>
        <taxon>Fungi</taxon>
        <taxon>Dikarya</taxon>
        <taxon>Ascomycota</taxon>
        <taxon>Pezizomycotina</taxon>
        <taxon>Sordariomycetes</taxon>
        <taxon>Xylariomycetidae</taxon>
        <taxon>Amphisphaeriales</taxon>
        <taxon>Apiosporaceae</taxon>
        <taxon>Apiospora</taxon>
    </lineage>
</organism>
<evidence type="ECO:0000256" key="1">
    <source>
        <dbReference type="SAM" id="MobiDB-lite"/>
    </source>
</evidence>
<evidence type="ECO:0000313" key="3">
    <source>
        <dbReference type="Proteomes" id="UP001396898"/>
    </source>
</evidence>
<feature type="region of interest" description="Disordered" evidence="1">
    <location>
        <begin position="1"/>
        <end position="83"/>
    </location>
</feature>
<keyword evidence="3" id="KW-1185">Reference proteome</keyword>
<sequence>MRQCPTCLRPGRSSRQSPDVLRRLYSTPSGQGDEASKTPTPAPRTERAEDKSTGHRMKQWHSTEAMPIEIRAVHTGETHGTIP</sequence>
<reference evidence="2 3" key="1">
    <citation type="submission" date="2023-01" db="EMBL/GenBank/DDBJ databases">
        <title>Analysis of 21 Apiospora genomes using comparative genomics revels a genus with tremendous synthesis potential of carbohydrate active enzymes and secondary metabolites.</title>
        <authorList>
            <person name="Sorensen T."/>
        </authorList>
    </citation>
    <scope>NUCLEOTIDE SEQUENCE [LARGE SCALE GENOMIC DNA]</scope>
    <source>
        <strain evidence="2 3">CBS 20057</strain>
    </source>
</reference>
<gene>
    <name evidence="2" type="ORF">PG991_006342</name>
</gene>
<name>A0ABR1SBQ8_9PEZI</name>
<feature type="compositionally biased region" description="Basic and acidic residues" evidence="1">
    <location>
        <begin position="44"/>
        <end position="53"/>
    </location>
</feature>
<dbReference type="EMBL" id="JAQQWI010000007">
    <property type="protein sequence ID" value="KAK8029286.1"/>
    <property type="molecule type" value="Genomic_DNA"/>
</dbReference>
<proteinExistence type="predicted"/>